<dbReference type="Proteomes" id="UP000076603">
    <property type="component" value="Unassembled WGS sequence"/>
</dbReference>
<evidence type="ECO:0000313" key="2">
    <source>
        <dbReference type="Proteomes" id="UP000076603"/>
    </source>
</evidence>
<dbReference type="PATRIC" id="fig|1121326.3.peg.978"/>
<accession>A0A161X3B5</accession>
<gene>
    <name evidence="1" type="ORF">CLMAG_10210</name>
</gene>
<reference evidence="1 2" key="1">
    <citation type="submission" date="2016-04" db="EMBL/GenBank/DDBJ databases">
        <title>Genome sequence of Clostridium magnum DSM 2767.</title>
        <authorList>
            <person name="Poehlein A."/>
            <person name="Uhlig R."/>
            <person name="Fischer R."/>
            <person name="Bahl H."/>
            <person name="Daniel R."/>
        </authorList>
    </citation>
    <scope>NUCLEOTIDE SEQUENCE [LARGE SCALE GENOMIC DNA]</scope>
    <source>
        <strain evidence="1 2">DSM 2767</strain>
    </source>
</reference>
<name>A0A161X3B5_9CLOT</name>
<sequence length="187" mass="20903">MLSIEQIAQLNSNNISVNPDHTKSVVKQLWNNASTHQKQKAVTIGSYKNTKSFGPVKDIGKISVRMAIVLSQVFNVNPFYIIGEETEDNGFNENIMDQFLQRFGFGDFATSNDSYTQVPSIQRSPITNDILKDFASNIIDSVEMTDELMALSEEEAIQLLKALNTKAKLNNFDSVIKLLLIKKILAS</sequence>
<dbReference type="RefSeq" id="WP_066618720.1">
    <property type="nucleotide sequence ID" value="NZ_FQXL01000010.1"/>
</dbReference>
<dbReference type="EMBL" id="LWAE01000001">
    <property type="protein sequence ID" value="KZL93968.1"/>
    <property type="molecule type" value="Genomic_DNA"/>
</dbReference>
<protein>
    <submittedName>
        <fullName evidence="1">Uncharacterized protein</fullName>
    </submittedName>
</protein>
<dbReference type="STRING" id="1121326.CLMAG_10210"/>
<comment type="caution">
    <text evidence="1">The sequence shown here is derived from an EMBL/GenBank/DDBJ whole genome shotgun (WGS) entry which is preliminary data.</text>
</comment>
<evidence type="ECO:0000313" key="1">
    <source>
        <dbReference type="EMBL" id="KZL93968.1"/>
    </source>
</evidence>
<proteinExistence type="predicted"/>
<dbReference type="AlphaFoldDB" id="A0A161X3B5"/>
<organism evidence="1 2">
    <name type="scientific">Clostridium magnum DSM 2767</name>
    <dbReference type="NCBI Taxonomy" id="1121326"/>
    <lineage>
        <taxon>Bacteria</taxon>
        <taxon>Bacillati</taxon>
        <taxon>Bacillota</taxon>
        <taxon>Clostridia</taxon>
        <taxon>Eubacteriales</taxon>
        <taxon>Clostridiaceae</taxon>
        <taxon>Clostridium</taxon>
    </lineage>
</organism>
<keyword evidence="2" id="KW-1185">Reference proteome</keyword>